<dbReference type="OrthoDB" id="695142at2759"/>
<reference evidence="2 3" key="1">
    <citation type="submission" date="2013-09" db="EMBL/GenBank/DDBJ databases">
        <title>Corchorus capsularis genome sequencing.</title>
        <authorList>
            <person name="Alam M."/>
            <person name="Haque M.S."/>
            <person name="Islam M.S."/>
            <person name="Emdad E.M."/>
            <person name="Islam M.M."/>
            <person name="Ahmed B."/>
            <person name="Halim A."/>
            <person name="Hossen Q.M.M."/>
            <person name="Hossain M.Z."/>
            <person name="Ahmed R."/>
            <person name="Khan M.M."/>
            <person name="Islam R."/>
            <person name="Rashid M.M."/>
            <person name="Khan S.A."/>
            <person name="Rahman M.S."/>
            <person name="Alam M."/>
        </authorList>
    </citation>
    <scope>NUCLEOTIDE SEQUENCE [LARGE SCALE GENOMIC DNA]</scope>
    <source>
        <strain evidence="3">cv. CVL-1</strain>
        <tissue evidence="2">Whole seedling</tissue>
    </source>
</reference>
<accession>A0A1R3J2J6</accession>
<organism evidence="2 3">
    <name type="scientific">Corchorus capsularis</name>
    <name type="common">Jute</name>
    <dbReference type="NCBI Taxonomy" id="210143"/>
    <lineage>
        <taxon>Eukaryota</taxon>
        <taxon>Viridiplantae</taxon>
        <taxon>Streptophyta</taxon>
        <taxon>Embryophyta</taxon>
        <taxon>Tracheophyta</taxon>
        <taxon>Spermatophyta</taxon>
        <taxon>Magnoliopsida</taxon>
        <taxon>eudicotyledons</taxon>
        <taxon>Gunneridae</taxon>
        <taxon>Pentapetalae</taxon>
        <taxon>rosids</taxon>
        <taxon>malvids</taxon>
        <taxon>Malvales</taxon>
        <taxon>Malvaceae</taxon>
        <taxon>Grewioideae</taxon>
        <taxon>Apeibeae</taxon>
        <taxon>Corchorus</taxon>
    </lineage>
</organism>
<name>A0A1R3J2J6_COCAP</name>
<evidence type="ECO:0000313" key="3">
    <source>
        <dbReference type="Proteomes" id="UP000188268"/>
    </source>
</evidence>
<gene>
    <name evidence="2" type="ORF">CCACVL1_08040</name>
</gene>
<proteinExistence type="predicted"/>
<evidence type="ECO:0000256" key="1">
    <source>
        <dbReference type="SAM" id="MobiDB-lite"/>
    </source>
</evidence>
<dbReference type="Proteomes" id="UP000188268">
    <property type="component" value="Unassembled WGS sequence"/>
</dbReference>
<comment type="caution">
    <text evidence="2">The sequence shown here is derived from an EMBL/GenBank/DDBJ whole genome shotgun (WGS) entry which is preliminary data.</text>
</comment>
<protein>
    <submittedName>
        <fullName evidence="2">Uncharacterized protein</fullName>
    </submittedName>
</protein>
<dbReference type="EMBL" id="AWWV01008834">
    <property type="protein sequence ID" value="OMO89057.1"/>
    <property type="molecule type" value="Genomic_DNA"/>
</dbReference>
<dbReference type="AlphaFoldDB" id="A0A1R3J2J6"/>
<evidence type="ECO:0000313" key="2">
    <source>
        <dbReference type="EMBL" id="OMO89057.1"/>
    </source>
</evidence>
<sequence length="185" mass="20812">MTMETDDSPHSITIPLNNGGDDTIAEEDHDTIAVAEEDDSIAEEEDSPLLLPLRPKDTFYYTQTPEIVCNLVAFTFFVFFDDPNYQVDSLSISSFNIDVYESQITASWNITFSARNTDGVSFNLLDYGDVHVSVFYKDEILSLACIGPLHHGPWHRTKLFSANPVALTTRIDEKVAKAIANDWER</sequence>
<dbReference type="Gramene" id="OMO89057">
    <property type="protein sequence ID" value="OMO89057"/>
    <property type="gene ID" value="CCACVL1_08040"/>
</dbReference>
<feature type="region of interest" description="Disordered" evidence="1">
    <location>
        <begin position="1"/>
        <end position="24"/>
    </location>
</feature>
<keyword evidence="3" id="KW-1185">Reference proteome</keyword>